<dbReference type="InterPro" id="IPR050563">
    <property type="entry name" value="4-hydroxybenzoyl-CoA_TE"/>
</dbReference>
<dbReference type="CDD" id="cd00586">
    <property type="entry name" value="4HBT"/>
    <property type="match status" value="1"/>
</dbReference>
<dbReference type="InterPro" id="IPR029069">
    <property type="entry name" value="HotDog_dom_sf"/>
</dbReference>
<dbReference type="EC" id="3.1.2.-" evidence="1"/>
<name>A0ABW6XQC5_9ACTN</name>
<dbReference type="Pfam" id="PF13279">
    <property type="entry name" value="4HBT_2"/>
    <property type="match status" value="1"/>
</dbReference>
<evidence type="ECO:0000313" key="1">
    <source>
        <dbReference type="EMBL" id="MFF5919602.1"/>
    </source>
</evidence>
<dbReference type="PANTHER" id="PTHR31793">
    <property type="entry name" value="4-HYDROXYBENZOYL-COA THIOESTERASE FAMILY MEMBER"/>
    <property type="match status" value="1"/>
</dbReference>
<protein>
    <submittedName>
        <fullName evidence="1">Acyl-CoA thioesterase</fullName>
        <ecNumber evidence="1">3.1.2.-</ecNumber>
    </submittedName>
</protein>
<evidence type="ECO:0000313" key="2">
    <source>
        <dbReference type="Proteomes" id="UP001602370"/>
    </source>
</evidence>
<reference evidence="1 2" key="1">
    <citation type="submission" date="2024-10" db="EMBL/GenBank/DDBJ databases">
        <title>The Natural Products Discovery Center: Release of the First 8490 Sequenced Strains for Exploring Actinobacteria Biosynthetic Diversity.</title>
        <authorList>
            <person name="Kalkreuter E."/>
            <person name="Kautsar S.A."/>
            <person name="Yang D."/>
            <person name="Bader C.D."/>
            <person name="Teijaro C.N."/>
            <person name="Fluegel L."/>
            <person name="Davis C.M."/>
            <person name="Simpson J.R."/>
            <person name="Lauterbach L."/>
            <person name="Steele A.D."/>
            <person name="Gui C."/>
            <person name="Meng S."/>
            <person name="Li G."/>
            <person name="Viehrig K."/>
            <person name="Ye F."/>
            <person name="Su P."/>
            <person name="Kiefer A.F."/>
            <person name="Nichols A."/>
            <person name="Cepeda A.J."/>
            <person name="Yan W."/>
            <person name="Fan B."/>
            <person name="Jiang Y."/>
            <person name="Adhikari A."/>
            <person name="Zheng C.-J."/>
            <person name="Schuster L."/>
            <person name="Cowan T.M."/>
            <person name="Smanski M.J."/>
            <person name="Chevrette M.G."/>
            <person name="De Carvalho L.P.S."/>
            <person name="Shen B."/>
        </authorList>
    </citation>
    <scope>NUCLEOTIDE SEQUENCE [LARGE SCALE GENOMIC DNA]</scope>
    <source>
        <strain evidence="1 2">NPDC012605</strain>
    </source>
</reference>
<dbReference type="Proteomes" id="UP001602370">
    <property type="component" value="Unassembled WGS sequence"/>
</dbReference>
<comment type="caution">
    <text evidence="1">The sequence shown here is derived from an EMBL/GenBank/DDBJ whole genome shotgun (WGS) entry which is preliminary data.</text>
</comment>
<gene>
    <name evidence="1" type="ORF">ACFY8C_14770</name>
</gene>
<dbReference type="RefSeq" id="WP_030318139.1">
    <property type="nucleotide sequence ID" value="NZ_JBIBDZ010000003.1"/>
</dbReference>
<dbReference type="PANTHER" id="PTHR31793:SF24">
    <property type="entry name" value="LONG-CHAIN ACYL-COA THIOESTERASE FADM"/>
    <property type="match status" value="1"/>
</dbReference>
<keyword evidence="2" id="KW-1185">Reference proteome</keyword>
<dbReference type="Gene3D" id="3.10.129.10">
    <property type="entry name" value="Hotdog Thioesterase"/>
    <property type="match status" value="1"/>
</dbReference>
<accession>A0ABW6XQC5</accession>
<organism evidence="1 2">
    <name type="scientific">Streptomyces flavochromogenes</name>
    <dbReference type="NCBI Taxonomy" id="68199"/>
    <lineage>
        <taxon>Bacteria</taxon>
        <taxon>Bacillati</taxon>
        <taxon>Actinomycetota</taxon>
        <taxon>Actinomycetes</taxon>
        <taxon>Kitasatosporales</taxon>
        <taxon>Streptomycetaceae</taxon>
        <taxon>Streptomyces</taxon>
    </lineage>
</organism>
<sequence>MTRHTYPCPVRWSDMDAYGVVNNVSLLRCLEEARVDFIFRLAPTRGDAFFRGGSVVVEHRIRYLNQLVHRHEPVDIEMWVSGLTSATVTVDYLIKDGEKVYASASTVMAAFDYGKGRPRRISEAEHAFFEKYLGEPGRASLAPSPV</sequence>
<dbReference type="EMBL" id="JBIBDZ010000003">
    <property type="protein sequence ID" value="MFF5919602.1"/>
    <property type="molecule type" value="Genomic_DNA"/>
</dbReference>
<proteinExistence type="predicted"/>
<dbReference type="GO" id="GO:0016787">
    <property type="term" value="F:hydrolase activity"/>
    <property type="evidence" value="ECO:0007669"/>
    <property type="project" value="UniProtKB-KW"/>
</dbReference>
<keyword evidence="1" id="KW-0378">Hydrolase</keyword>
<dbReference type="SUPFAM" id="SSF54637">
    <property type="entry name" value="Thioesterase/thiol ester dehydrase-isomerase"/>
    <property type="match status" value="1"/>
</dbReference>